<dbReference type="Proteomes" id="UP000092671">
    <property type="component" value="Unassembled WGS sequence"/>
</dbReference>
<dbReference type="OrthoDB" id="79831at2"/>
<name>A0A1B8PIM6_MORNO</name>
<dbReference type="EMBL" id="LZDN01000039">
    <property type="protein sequence ID" value="OBX49439.1"/>
    <property type="molecule type" value="Genomic_DNA"/>
</dbReference>
<comment type="caution">
    <text evidence="1">The sequence shown here is derived from an EMBL/GenBank/DDBJ whole genome shotgun (WGS) entry which is preliminary data.</text>
</comment>
<dbReference type="AlphaFoldDB" id="A0A1B8PIM6"/>
<evidence type="ECO:0000313" key="2">
    <source>
        <dbReference type="Proteomes" id="UP000092671"/>
    </source>
</evidence>
<proteinExistence type="predicted"/>
<dbReference type="RefSeq" id="WP_066893644.1">
    <property type="nucleotide sequence ID" value="NZ_LZDN01000039.1"/>
</dbReference>
<protein>
    <submittedName>
        <fullName evidence="1">Uncharacterized protein</fullName>
    </submittedName>
</protein>
<sequence length="117" mass="13444">MNNSITLNQNQLNDLVANITKAFINTLTSHKETQTVTPTFAVDENQEKKMANAWKTASTTAVSFWTLEQYDWKPLRKWCQDRNLEIEKEMVNGLQINSYPAQAWLEVYGIVLGKFAC</sequence>
<accession>A0A1B8PIM6</accession>
<organism evidence="1 2">
    <name type="scientific">Moraxella nonliquefaciens</name>
    <dbReference type="NCBI Taxonomy" id="478"/>
    <lineage>
        <taxon>Bacteria</taxon>
        <taxon>Pseudomonadati</taxon>
        <taxon>Pseudomonadota</taxon>
        <taxon>Gammaproteobacteria</taxon>
        <taxon>Moraxellales</taxon>
        <taxon>Moraxellaceae</taxon>
        <taxon>Moraxella</taxon>
    </lineage>
</organism>
<evidence type="ECO:0000313" key="1">
    <source>
        <dbReference type="EMBL" id="OBX49439.1"/>
    </source>
</evidence>
<gene>
    <name evidence="1" type="ORF">A9Z60_03460</name>
</gene>
<reference evidence="1 2" key="1">
    <citation type="submission" date="2016-06" db="EMBL/GenBank/DDBJ databases">
        <title>Draft genome of Moraxella nonliquefaciens CCUG 60284.</title>
        <authorList>
            <person name="Salva-Serra F."/>
            <person name="Engstrom-Jakobsson H."/>
            <person name="Thorell K."/>
            <person name="Gonzales-Siles L."/>
            <person name="Karlsson R."/>
            <person name="Boulund F."/>
            <person name="Engstrand L."/>
            <person name="Kristiansson E."/>
            <person name="Moore E."/>
        </authorList>
    </citation>
    <scope>NUCLEOTIDE SEQUENCE [LARGE SCALE GENOMIC DNA]</scope>
    <source>
        <strain evidence="1 2">CCUG 60284</strain>
    </source>
</reference>